<dbReference type="GeneID" id="112045123"/>
<dbReference type="AlphaFoldDB" id="A0A6J1MVI8"/>
<dbReference type="KEGG" id="bany:112045123"/>
<keyword evidence="2" id="KW-1185">Reference proteome</keyword>
<organism evidence="2 3">
    <name type="scientific">Bicyclus anynana</name>
    <name type="common">Squinting bush brown butterfly</name>
    <dbReference type="NCBI Taxonomy" id="110368"/>
    <lineage>
        <taxon>Eukaryota</taxon>
        <taxon>Metazoa</taxon>
        <taxon>Ecdysozoa</taxon>
        <taxon>Arthropoda</taxon>
        <taxon>Hexapoda</taxon>
        <taxon>Insecta</taxon>
        <taxon>Pterygota</taxon>
        <taxon>Neoptera</taxon>
        <taxon>Endopterygota</taxon>
        <taxon>Lepidoptera</taxon>
        <taxon>Glossata</taxon>
        <taxon>Ditrysia</taxon>
        <taxon>Papilionoidea</taxon>
        <taxon>Nymphalidae</taxon>
        <taxon>Satyrinae</taxon>
        <taxon>Satyrini</taxon>
        <taxon>Mycalesina</taxon>
        <taxon>Bicyclus</taxon>
    </lineage>
</organism>
<protein>
    <submittedName>
        <fullName evidence="3">Uncharacterized protein LOC112045123</fullName>
    </submittedName>
</protein>
<evidence type="ECO:0000313" key="2">
    <source>
        <dbReference type="Proteomes" id="UP001652582"/>
    </source>
</evidence>
<dbReference type="Proteomes" id="UP001652582">
    <property type="component" value="Chromosome 8"/>
</dbReference>
<dbReference type="OrthoDB" id="7443721at2759"/>
<evidence type="ECO:0000313" key="3">
    <source>
        <dbReference type="RefSeq" id="XP_023936972.1"/>
    </source>
</evidence>
<reference evidence="3" key="1">
    <citation type="submission" date="2025-08" db="UniProtKB">
        <authorList>
            <consortium name="RefSeq"/>
        </authorList>
    </citation>
    <scope>IDENTIFICATION</scope>
</reference>
<gene>
    <name evidence="3" type="primary">LOC112045123</name>
</gene>
<dbReference type="RefSeq" id="XP_023936972.1">
    <property type="nucleotide sequence ID" value="XM_024081204.2"/>
</dbReference>
<name>A0A6J1MVI8_BICAN</name>
<feature type="region of interest" description="Disordered" evidence="1">
    <location>
        <begin position="62"/>
        <end position="104"/>
    </location>
</feature>
<proteinExistence type="predicted"/>
<evidence type="ECO:0000256" key="1">
    <source>
        <dbReference type="SAM" id="MobiDB-lite"/>
    </source>
</evidence>
<feature type="compositionally biased region" description="Polar residues" evidence="1">
    <location>
        <begin position="73"/>
        <end position="86"/>
    </location>
</feature>
<sequence length="104" mass="12138">MPYNHYIPITKERYDILMDRYKVFQDTIHMDDVEPIKVFEPMTPKIIEEILLIREVSMELQKKKEEDMKKTQGVENNQVPEGTNQAEETKESNLNGAAEIPAEA</sequence>
<feature type="compositionally biased region" description="Basic and acidic residues" evidence="1">
    <location>
        <begin position="62"/>
        <end position="72"/>
    </location>
</feature>
<accession>A0A6J1MVI8</accession>